<sequence>MIKIFKPIVLSLCLMLSAFYSNAQTNQEEFSSKWNTMKGYTVEILEAMPDDKLDFKPVDDVMSFREMVMHIAGANIMMANNFLKKGDAGVDMEKKDMSKAELKEAVEKSFDFVAETVASLTDDELAEEVEVFGGNKITRRQVENLIDTHGIHHRGNLIVYLRLNGVEPPAFRAW</sequence>
<feature type="binding site" evidence="3">
    <location>
        <position position="70"/>
    </location>
    <ligand>
        <name>a divalent metal cation</name>
        <dbReference type="ChEBI" id="CHEBI:60240"/>
    </ligand>
</feature>
<feature type="binding site" evidence="3">
    <location>
        <position position="153"/>
    </location>
    <ligand>
        <name>a divalent metal cation</name>
        <dbReference type="ChEBI" id="CHEBI:60240"/>
    </ligand>
</feature>
<protein>
    <recommendedName>
        <fullName evidence="7">Damage-inducible protein DinB</fullName>
    </recommendedName>
</protein>
<dbReference type="SUPFAM" id="SSF109854">
    <property type="entry name" value="DinB/YfiT-like putative metalloenzymes"/>
    <property type="match status" value="1"/>
</dbReference>
<evidence type="ECO:0008006" key="7">
    <source>
        <dbReference type="Google" id="ProtNLM"/>
    </source>
</evidence>
<feature type="binding site" evidence="3">
    <location>
        <position position="149"/>
    </location>
    <ligand>
        <name>a divalent metal cation</name>
        <dbReference type="ChEBI" id="CHEBI:60240"/>
    </ligand>
</feature>
<evidence type="ECO:0000313" key="5">
    <source>
        <dbReference type="EMBL" id="AWW33166.1"/>
    </source>
</evidence>
<dbReference type="Gene3D" id="1.20.120.450">
    <property type="entry name" value="dinb family like domain"/>
    <property type="match status" value="1"/>
</dbReference>
<dbReference type="KEGG" id="est:DN752_12700"/>
<dbReference type="AlphaFoldDB" id="A0A2Z4IRG5"/>
<evidence type="ECO:0000256" key="4">
    <source>
        <dbReference type="SAM" id="SignalP"/>
    </source>
</evidence>
<evidence type="ECO:0000256" key="2">
    <source>
        <dbReference type="ARBA" id="ARBA00022723"/>
    </source>
</evidence>
<evidence type="ECO:0000313" key="6">
    <source>
        <dbReference type="Proteomes" id="UP000248688"/>
    </source>
</evidence>
<keyword evidence="2 3" id="KW-0479">Metal-binding</keyword>
<dbReference type="GO" id="GO:0046872">
    <property type="term" value="F:metal ion binding"/>
    <property type="evidence" value="ECO:0007669"/>
    <property type="project" value="UniProtKB-KW"/>
</dbReference>
<keyword evidence="4" id="KW-0732">Signal</keyword>
<evidence type="ECO:0000256" key="3">
    <source>
        <dbReference type="PIRSR" id="PIRSR607837-1"/>
    </source>
</evidence>
<reference evidence="5 6" key="1">
    <citation type="submission" date="2018-06" db="EMBL/GenBank/DDBJ databases">
        <title>Echinicola strongylocentroti sp. nov., isolated from a sea urchin Strongylocentrotus intermedius.</title>
        <authorList>
            <person name="Bae S.S."/>
        </authorList>
    </citation>
    <scope>NUCLEOTIDE SEQUENCE [LARGE SCALE GENOMIC DNA]</scope>
    <source>
        <strain evidence="5 6">MEBiC08714</strain>
    </source>
</reference>
<organism evidence="5 6">
    <name type="scientific">Echinicola strongylocentroti</name>
    <dbReference type="NCBI Taxonomy" id="1795355"/>
    <lineage>
        <taxon>Bacteria</taxon>
        <taxon>Pseudomonadati</taxon>
        <taxon>Bacteroidota</taxon>
        <taxon>Cytophagia</taxon>
        <taxon>Cytophagales</taxon>
        <taxon>Cyclobacteriaceae</taxon>
        <taxon>Echinicola</taxon>
    </lineage>
</organism>
<dbReference type="RefSeq" id="WP_112786533.1">
    <property type="nucleotide sequence ID" value="NZ_CP030041.1"/>
</dbReference>
<feature type="chain" id="PRO_5016237386" description="Damage-inducible protein DinB" evidence="4">
    <location>
        <begin position="24"/>
        <end position="174"/>
    </location>
</feature>
<gene>
    <name evidence="5" type="ORF">DN752_12700</name>
</gene>
<dbReference type="Proteomes" id="UP000248688">
    <property type="component" value="Chromosome"/>
</dbReference>
<dbReference type="Pfam" id="PF05163">
    <property type="entry name" value="DinB"/>
    <property type="match status" value="1"/>
</dbReference>
<dbReference type="InterPro" id="IPR007837">
    <property type="entry name" value="DinB"/>
</dbReference>
<accession>A0A2Z4IRG5</accession>
<dbReference type="EMBL" id="CP030041">
    <property type="protein sequence ID" value="AWW33166.1"/>
    <property type="molecule type" value="Genomic_DNA"/>
</dbReference>
<proteinExistence type="inferred from homology"/>
<name>A0A2Z4IRG5_9BACT</name>
<keyword evidence="6" id="KW-1185">Reference proteome</keyword>
<dbReference type="OrthoDB" id="119432at2"/>
<comment type="similarity">
    <text evidence="1">Belongs to the DinB family.</text>
</comment>
<dbReference type="InterPro" id="IPR034660">
    <property type="entry name" value="DinB/YfiT-like"/>
</dbReference>
<evidence type="ECO:0000256" key="1">
    <source>
        <dbReference type="ARBA" id="ARBA00008635"/>
    </source>
</evidence>
<feature type="signal peptide" evidence="4">
    <location>
        <begin position="1"/>
        <end position="23"/>
    </location>
</feature>